<evidence type="ECO:0000313" key="6">
    <source>
        <dbReference type="EMBL" id="WLD57247.1"/>
    </source>
</evidence>
<proteinExistence type="predicted"/>
<reference evidence="6" key="1">
    <citation type="submission" date="2022-07" db="EMBL/GenBank/DDBJ databases">
        <title>Complete genome sequence of Salinispirillum sp. LH10-3-1 capable of multiple carbohydrate inversion isolated from a soda lake.</title>
        <authorList>
            <person name="Liu J."/>
            <person name="Zhai Y."/>
            <person name="Zhang H."/>
            <person name="Yang H."/>
            <person name="Qu J."/>
            <person name="Li J."/>
        </authorList>
    </citation>
    <scope>NUCLEOTIDE SEQUENCE</scope>
    <source>
        <strain evidence="6">LH 10-3-1</strain>
    </source>
</reference>
<dbReference type="CDD" id="cd00130">
    <property type="entry name" value="PAS"/>
    <property type="match status" value="1"/>
</dbReference>
<dbReference type="Pfam" id="PF00563">
    <property type="entry name" value="EAL"/>
    <property type="match status" value="1"/>
</dbReference>
<dbReference type="InterPro" id="IPR033425">
    <property type="entry name" value="MASE3"/>
</dbReference>
<dbReference type="Gene3D" id="3.30.450.20">
    <property type="entry name" value="PAS domain"/>
    <property type="match status" value="1"/>
</dbReference>
<keyword evidence="1" id="KW-1133">Transmembrane helix</keyword>
<dbReference type="InterPro" id="IPR000160">
    <property type="entry name" value="GGDEF_dom"/>
</dbReference>
<feature type="transmembrane region" description="Helical" evidence="1">
    <location>
        <begin position="65"/>
        <end position="87"/>
    </location>
</feature>
<evidence type="ECO:0000256" key="1">
    <source>
        <dbReference type="SAM" id="Phobius"/>
    </source>
</evidence>
<dbReference type="PROSITE" id="PS50883">
    <property type="entry name" value="EAL"/>
    <property type="match status" value="1"/>
</dbReference>
<feature type="transmembrane region" description="Helical" evidence="1">
    <location>
        <begin position="208"/>
        <end position="226"/>
    </location>
</feature>
<dbReference type="SUPFAM" id="SSF55785">
    <property type="entry name" value="PYP-like sensor domain (PAS domain)"/>
    <property type="match status" value="1"/>
</dbReference>
<feature type="transmembrane region" description="Helical" evidence="1">
    <location>
        <begin position="167"/>
        <end position="188"/>
    </location>
</feature>
<dbReference type="PROSITE" id="PS50887">
    <property type="entry name" value="GGDEF"/>
    <property type="match status" value="1"/>
</dbReference>
<dbReference type="SUPFAM" id="SSF55073">
    <property type="entry name" value="Nucleotide cyclase"/>
    <property type="match status" value="1"/>
</dbReference>
<dbReference type="EMBL" id="CP101717">
    <property type="protein sequence ID" value="WLD57247.1"/>
    <property type="molecule type" value="Genomic_DNA"/>
</dbReference>
<dbReference type="Pfam" id="PF00990">
    <property type="entry name" value="GGDEF"/>
    <property type="match status" value="1"/>
</dbReference>
<feature type="domain" description="PAS" evidence="2">
    <location>
        <begin position="306"/>
        <end position="350"/>
    </location>
</feature>
<dbReference type="SMART" id="SM00052">
    <property type="entry name" value="EAL"/>
    <property type="match status" value="1"/>
</dbReference>
<dbReference type="SMART" id="SM00086">
    <property type="entry name" value="PAC"/>
    <property type="match status" value="1"/>
</dbReference>
<dbReference type="InterPro" id="IPR000014">
    <property type="entry name" value="PAS"/>
</dbReference>
<dbReference type="SMART" id="SM00267">
    <property type="entry name" value="GGDEF"/>
    <property type="match status" value="1"/>
</dbReference>
<dbReference type="InterPro" id="IPR052155">
    <property type="entry name" value="Biofilm_reg_signaling"/>
</dbReference>
<evidence type="ECO:0000259" key="2">
    <source>
        <dbReference type="PROSITE" id="PS50112"/>
    </source>
</evidence>
<feature type="transmembrane region" description="Helical" evidence="1">
    <location>
        <begin position="99"/>
        <end position="116"/>
    </location>
</feature>
<feature type="transmembrane region" description="Helical" evidence="1">
    <location>
        <begin position="136"/>
        <end position="155"/>
    </location>
</feature>
<dbReference type="PROSITE" id="PS50113">
    <property type="entry name" value="PAC"/>
    <property type="match status" value="1"/>
</dbReference>
<gene>
    <name evidence="6" type="ORF">NFC81_11000</name>
</gene>
<feature type="domain" description="PAC" evidence="3">
    <location>
        <begin position="379"/>
        <end position="431"/>
    </location>
</feature>
<sequence length="865" mass="97335">MANSRTPNMRSLSLQDEAQYRSFFDEVRQSKALRRVLIFLAVLGLVTFVPAWLGLTTPALPVSTYLPLHTALEFSAIAIAVIIFTVGWSQTSVAPTLRLVVVATAFFAVALLDFSHTMSYAGMPDYFTPNSAEKAINFWLAARMVLAVALLLIVLPFSDRVVRQGAFFTVLGLSFLYIVSMHVWFLVFPSTVPRTFIQEQGLTPFKVSVEYLVIVLHLCAACLVTVRYHSLRGFQPALLFGALVQLAFSEFFFTLYGNPYDLYNLMGHVLKITGYAFLFRSFFYEAVTEPYRQLMRSQRQLKDSLADQHLSAIAFHTREAIMITDAGHQIVRVNAAFTDITGYTEKEVLGCNPKILSSGKHDETFYRELWRCIQTFGTWSGEIWNKRKNGEVFAEHAVINAVYDPVGEITHYIASFSDVTDRVQAQEQVHRLAFYDPLTGLANRRLMIEHILTAQADAERLGNYSALLFMDLDFFKKLNDTLGHSKGDSLLQQFAGRLKSHLRSTDTLARQGGDEFILLVRNLGTDKATAALHIEQLGEKILETVRQPFQLGQQTYGITVSVGAMIFGKEHHTVDDLLSSADLAMYQSKEQGRNRLHFFEPEMQEHLTKRTALEFDLSVALTKENELELFFQPKVDTLGVVQGYEALIRWNHPEQGLLQPGDFIELSESTGQIVALGRWVVQQVVSMQLHNLTTGMRMVPIAINVSPREFLEPDYADWLIEQLASTSVDPRWIELEITESALQGNLSIVQERLESLHRAGFLIAMDDFGTGYSSLSYLQHLPLSVLKIDQSFVAHVVDRASDRAIVKAIIALAKALDMKVVAEGVEDSAQSSELVRQGCDLFQGFFWSKPVPWAEAARLAEQPPR</sequence>
<feature type="domain" description="EAL" evidence="4">
    <location>
        <begin position="610"/>
        <end position="864"/>
    </location>
</feature>
<dbReference type="PROSITE" id="PS50112">
    <property type="entry name" value="PAS"/>
    <property type="match status" value="1"/>
</dbReference>
<dbReference type="PANTHER" id="PTHR44757:SF2">
    <property type="entry name" value="BIOFILM ARCHITECTURE MAINTENANCE PROTEIN MBAA"/>
    <property type="match status" value="1"/>
</dbReference>
<evidence type="ECO:0000259" key="3">
    <source>
        <dbReference type="PROSITE" id="PS50113"/>
    </source>
</evidence>
<keyword evidence="1" id="KW-0472">Membrane</keyword>
<dbReference type="PANTHER" id="PTHR44757">
    <property type="entry name" value="DIGUANYLATE CYCLASE DGCP"/>
    <property type="match status" value="1"/>
</dbReference>
<dbReference type="AlphaFoldDB" id="A0AB38YD21"/>
<dbReference type="InterPro" id="IPR035919">
    <property type="entry name" value="EAL_sf"/>
</dbReference>
<dbReference type="RefSeq" id="WP_304994534.1">
    <property type="nucleotide sequence ID" value="NZ_CP101717.1"/>
</dbReference>
<dbReference type="SUPFAM" id="SSF141868">
    <property type="entry name" value="EAL domain-like"/>
    <property type="match status" value="1"/>
</dbReference>
<feature type="transmembrane region" description="Helical" evidence="1">
    <location>
        <begin position="238"/>
        <end position="256"/>
    </location>
</feature>
<dbReference type="Pfam" id="PF13426">
    <property type="entry name" value="PAS_9"/>
    <property type="match status" value="1"/>
</dbReference>
<dbReference type="InterPro" id="IPR000700">
    <property type="entry name" value="PAS-assoc_C"/>
</dbReference>
<dbReference type="CDD" id="cd01948">
    <property type="entry name" value="EAL"/>
    <property type="match status" value="1"/>
</dbReference>
<dbReference type="InterPro" id="IPR001610">
    <property type="entry name" value="PAC"/>
</dbReference>
<name>A0AB38YD21_9GAMM</name>
<feature type="domain" description="GGDEF" evidence="5">
    <location>
        <begin position="463"/>
        <end position="601"/>
    </location>
</feature>
<dbReference type="InterPro" id="IPR001633">
    <property type="entry name" value="EAL_dom"/>
</dbReference>
<dbReference type="InterPro" id="IPR035965">
    <property type="entry name" value="PAS-like_dom_sf"/>
</dbReference>
<dbReference type="NCBIfam" id="TIGR00229">
    <property type="entry name" value="sensory_box"/>
    <property type="match status" value="1"/>
</dbReference>
<evidence type="ECO:0000259" key="5">
    <source>
        <dbReference type="PROSITE" id="PS50887"/>
    </source>
</evidence>
<dbReference type="Gene3D" id="3.20.20.450">
    <property type="entry name" value="EAL domain"/>
    <property type="match status" value="1"/>
</dbReference>
<dbReference type="InterPro" id="IPR043128">
    <property type="entry name" value="Rev_trsase/Diguanyl_cyclase"/>
</dbReference>
<protein>
    <submittedName>
        <fullName evidence="6">EAL domain-containing protein</fullName>
    </submittedName>
</protein>
<dbReference type="Gene3D" id="3.30.70.270">
    <property type="match status" value="1"/>
</dbReference>
<organism evidence="6">
    <name type="scientific">Salinispirillum sp. LH 10-3-1</name>
    <dbReference type="NCBI Taxonomy" id="2952525"/>
    <lineage>
        <taxon>Bacteria</taxon>
        <taxon>Pseudomonadati</taxon>
        <taxon>Pseudomonadota</taxon>
        <taxon>Gammaproteobacteria</taxon>
        <taxon>Oceanospirillales</taxon>
        <taxon>Saccharospirillaceae</taxon>
        <taxon>Salinispirillum</taxon>
    </lineage>
</organism>
<dbReference type="Pfam" id="PF17159">
    <property type="entry name" value="MASE3"/>
    <property type="match status" value="1"/>
</dbReference>
<dbReference type="CDD" id="cd01949">
    <property type="entry name" value="GGDEF"/>
    <property type="match status" value="1"/>
</dbReference>
<evidence type="ECO:0000259" key="4">
    <source>
        <dbReference type="PROSITE" id="PS50883"/>
    </source>
</evidence>
<accession>A0AB38YD21</accession>
<keyword evidence="1" id="KW-0812">Transmembrane</keyword>
<dbReference type="NCBIfam" id="TIGR00254">
    <property type="entry name" value="GGDEF"/>
    <property type="match status" value="1"/>
</dbReference>
<dbReference type="SMART" id="SM00091">
    <property type="entry name" value="PAS"/>
    <property type="match status" value="1"/>
</dbReference>
<dbReference type="InterPro" id="IPR029787">
    <property type="entry name" value="Nucleotide_cyclase"/>
</dbReference>
<feature type="transmembrane region" description="Helical" evidence="1">
    <location>
        <begin position="36"/>
        <end position="53"/>
    </location>
</feature>